<dbReference type="OrthoDB" id="10489810at2759"/>
<proteinExistence type="predicted"/>
<protein>
    <submittedName>
        <fullName evidence="1">Uncharacterized protein</fullName>
    </submittedName>
</protein>
<gene>
    <name evidence="1" type="ORF">c0_g1_i1</name>
</gene>
<feature type="non-terminal residue" evidence="1">
    <location>
        <position position="1"/>
    </location>
</feature>
<evidence type="ECO:0000313" key="1">
    <source>
        <dbReference type="EMBL" id="JAI23132.1"/>
    </source>
</evidence>
<reference evidence="1" key="1">
    <citation type="submission" date="2015-06" db="EMBL/GenBank/DDBJ databases">
        <authorList>
            <person name="Hoefler B.C."/>
            <person name="Straight P.D."/>
        </authorList>
    </citation>
    <scope>NUCLEOTIDE SEQUENCE</scope>
</reference>
<sequence>NGRVVMDHFTAVSEDNITNKAEVNEKILFASRFNDITNDEFDLNLDFLNEMKDDFSVNFDQFTNMVEHSNAHTPTNWDANLNPKRNSYLEPYSALEEFNSFINF</sequence>
<dbReference type="AlphaFoldDB" id="A0A0K8U8Z3"/>
<name>A0A0K8U8Z3_BACLA</name>
<organism evidence="1">
    <name type="scientific">Bactrocera latifrons</name>
    <name type="common">Malaysian fruit fly</name>
    <name type="synonym">Chaetodacus latifrons</name>
    <dbReference type="NCBI Taxonomy" id="174628"/>
    <lineage>
        <taxon>Eukaryota</taxon>
        <taxon>Metazoa</taxon>
        <taxon>Ecdysozoa</taxon>
        <taxon>Arthropoda</taxon>
        <taxon>Hexapoda</taxon>
        <taxon>Insecta</taxon>
        <taxon>Pterygota</taxon>
        <taxon>Neoptera</taxon>
        <taxon>Endopterygota</taxon>
        <taxon>Diptera</taxon>
        <taxon>Brachycera</taxon>
        <taxon>Muscomorpha</taxon>
        <taxon>Tephritoidea</taxon>
        <taxon>Tephritidae</taxon>
        <taxon>Bactrocera</taxon>
        <taxon>Bactrocera</taxon>
    </lineage>
</organism>
<accession>A0A0K8U8Z3</accession>
<dbReference type="EMBL" id="GDHF01029182">
    <property type="protein sequence ID" value="JAI23132.1"/>
    <property type="molecule type" value="Transcribed_RNA"/>
</dbReference>